<dbReference type="EMBL" id="QLMJ01000005">
    <property type="protein sequence ID" value="RAK38066.1"/>
    <property type="molecule type" value="Genomic_DNA"/>
</dbReference>
<dbReference type="Proteomes" id="UP000249341">
    <property type="component" value="Unassembled WGS sequence"/>
</dbReference>
<evidence type="ECO:0000313" key="1">
    <source>
        <dbReference type="EMBL" id="RAK38066.1"/>
    </source>
</evidence>
<organism evidence="1 2">
    <name type="scientific">Actinoplanes lutulentus</name>
    <dbReference type="NCBI Taxonomy" id="1287878"/>
    <lineage>
        <taxon>Bacteria</taxon>
        <taxon>Bacillati</taxon>
        <taxon>Actinomycetota</taxon>
        <taxon>Actinomycetes</taxon>
        <taxon>Micromonosporales</taxon>
        <taxon>Micromonosporaceae</taxon>
        <taxon>Actinoplanes</taxon>
    </lineage>
</organism>
<sequence length="146" mass="16702">MIARRDDLFSGRVAPRLARIERELTAAVVDAQSRDWAADRPDRVGFARLGQARDEVRRAVRRYRRFSGFSLFSRRRVADVDDPYFYADLRRRIEACAAAARADRSYKRRAAATDLEYALDWLAAAQEVSHPQAPSRPLFTTSEGEP</sequence>
<dbReference type="RefSeq" id="WP_111649202.1">
    <property type="nucleotide sequence ID" value="NZ_JACHWI010000002.1"/>
</dbReference>
<gene>
    <name evidence="1" type="ORF">B0I29_1056</name>
</gene>
<evidence type="ECO:0000313" key="2">
    <source>
        <dbReference type="Proteomes" id="UP000249341"/>
    </source>
</evidence>
<comment type="caution">
    <text evidence="1">The sequence shown here is derived from an EMBL/GenBank/DDBJ whole genome shotgun (WGS) entry which is preliminary data.</text>
</comment>
<dbReference type="AlphaFoldDB" id="A0A327ZCE3"/>
<name>A0A327ZCE3_9ACTN</name>
<reference evidence="1 2" key="1">
    <citation type="submission" date="2018-06" db="EMBL/GenBank/DDBJ databases">
        <title>Genomic Encyclopedia of Type Strains, Phase III (KMG-III): the genomes of soil and plant-associated and newly described type strains.</title>
        <authorList>
            <person name="Whitman W."/>
        </authorList>
    </citation>
    <scope>NUCLEOTIDE SEQUENCE [LARGE SCALE GENOMIC DNA]</scope>
    <source>
        <strain evidence="1 2">CGMCC 4.7090</strain>
    </source>
</reference>
<protein>
    <submittedName>
        <fullName evidence="1">Uncharacterized protein</fullName>
    </submittedName>
</protein>
<dbReference type="OrthoDB" id="3297484at2"/>
<proteinExistence type="predicted"/>
<keyword evidence="2" id="KW-1185">Reference proteome</keyword>
<accession>A0A327ZCE3</accession>